<evidence type="ECO:0000256" key="4">
    <source>
        <dbReference type="SAM" id="SignalP"/>
    </source>
</evidence>
<dbReference type="RefSeq" id="WP_165276669.1">
    <property type="nucleotide sequence ID" value="NZ_JAUZQE010000008.1"/>
</dbReference>
<dbReference type="InterPro" id="IPR018893">
    <property type="entry name" value="T8SS_CsgF"/>
</dbReference>
<comment type="function">
    <text evidence="1">May be involved in the biogenesis of curli organelles.</text>
</comment>
<evidence type="ECO:0000313" key="5">
    <source>
        <dbReference type="EMBL" id="MDR4125388.1"/>
    </source>
</evidence>
<feature type="signal peptide" evidence="4">
    <location>
        <begin position="1"/>
        <end position="26"/>
    </location>
</feature>
<keyword evidence="6" id="KW-1185">Reference proteome</keyword>
<accession>A0ABU1D4M6</accession>
<evidence type="ECO:0000256" key="1">
    <source>
        <dbReference type="ARBA" id="ARBA00003989"/>
    </source>
</evidence>
<evidence type="ECO:0000256" key="2">
    <source>
        <dbReference type="ARBA" id="ARBA00014031"/>
    </source>
</evidence>
<dbReference type="Proteomes" id="UP001232156">
    <property type="component" value="Unassembled WGS sequence"/>
</dbReference>
<evidence type="ECO:0000256" key="3">
    <source>
        <dbReference type="ARBA" id="ARBA00022729"/>
    </source>
</evidence>
<protein>
    <recommendedName>
        <fullName evidence="2">Curli production assembly/transport component CsgF</fullName>
    </recommendedName>
</protein>
<organism evidence="5 6">
    <name type="scientific">Yanghanlia caeni</name>
    <dbReference type="NCBI Taxonomy" id="3064283"/>
    <lineage>
        <taxon>Bacteria</taxon>
        <taxon>Pseudomonadati</taxon>
        <taxon>Pseudomonadota</taxon>
        <taxon>Betaproteobacteria</taxon>
        <taxon>Burkholderiales</taxon>
        <taxon>Alcaligenaceae</taxon>
        <taxon>Yanghanlia</taxon>
    </lineage>
</organism>
<reference evidence="5 6" key="1">
    <citation type="submission" date="2023-08" db="EMBL/GenBank/DDBJ databases">
        <title>Alcaligenaceae gen. nov., a novel taxon isolated from the sludge of Yixing Pesticide Factory.</title>
        <authorList>
            <person name="Ruan L."/>
        </authorList>
    </citation>
    <scope>NUCLEOTIDE SEQUENCE [LARGE SCALE GENOMIC DNA]</scope>
    <source>
        <strain evidence="5 6">LG-2</strain>
    </source>
</reference>
<dbReference type="EMBL" id="JAUZQE010000008">
    <property type="protein sequence ID" value="MDR4125388.1"/>
    <property type="molecule type" value="Genomic_DNA"/>
</dbReference>
<comment type="caution">
    <text evidence="5">The sequence shown here is derived from an EMBL/GenBank/DDBJ whole genome shotgun (WGS) entry which is preliminary data.</text>
</comment>
<evidence type="ECO:0000313" key="6">
    <source>
        <dbReference type="Proteomes" id="UP001232156"/>
    </source>
</evidence>
<dbReference type="Pfam" id="PF10614">
    <property type="entry name" value="CsgF"/>
    <property type="match status" value="1"/>
</dbReference>
<gene>
    <name evidence="5" type="ORF">Q8947_05235</name>
</gene>
<keyword evidence="3 4" id="KW-0732">Signal</keyword>
<feature type="chain" id="PRO_5045999517" description="Curli production assembly/transport component CsgF" evidence="4">
    <location>
        <begin position="27"/>
        <end position="147"/>
    </location>
</feature>
<proteinExistence type="predicted"/>
<sequence>MSPTRSGSLHLALLIAAASVSAPAVATELIYYPRNPSFGGNPLYGNVLLNSALATKTHTDPGLDDALAFEEKKPLDQFNEALERQVVNRLTTAATSKIIGPNGNLIPGNLETDNFIINIADMGNGMLNVTTTDKLTGATTAFMVSSQ</sequence>
<name>A0ABU1D4M6_9BURK</name>